<evidence type="ECO:0000256" key="4">
    <source>
        <dbReference type="ARBA" id="ARBA00023098"/>
    </source>
</evidence>
<evidence type="ECO:0000256" key="2">
    <source>
        <dbReference type="ARBA" id="ARBA00022516"/>
    </source>
</evidence>
<keyword evidence="15" id="KW-1185">Reference proteome</keyword>
<dbReference type="GO" id="GO:0046168">
    <property type="term" value="P:glycerol-3-phosphate catabolic process"/>
    <property type="evidence" value="ECO:0007669"/>
    <property type="project" value="InterPro"/>
</dbReference>
<dbReference type="PRINTS" id="PR00077">
    <property type="entry name" value="GPDHDRGNASE"/>
</dbReference>
<evidence type="ECO:0000256" key="10">
    <source>
        <dbReference type="RuleBase" id="RU000437"/>
    </source>
</evidence>
<sequence>MIGGGSWATAILKILSEQSVRIRWWLRDPKTVAHVQQYAHNPRYLSDVSLDRTKITPTTDLKEALSDADIVVLAVPAAFVEDALAGLGPADFRGKLVVSAIKGMIPESHCLVTDLLEDRYGVAERDLCIIAGPCHAEEVALERQSYLTLAGPDEAQAHRMADLMRCRYVSTATSPDLRGIEYAAVLKNVYAIACGICHGLGYGDNFQAILVANALREIGTFLDAVCPTHRNLNESAYVGDLLVTAYSQFSRNRTFGNMIGRGYSVKSAQFEMDMVAEGYYAVKSIHELIKRHRLVMPITQAVYRILYDRVSPNLEVTLLKNYLR</sequence>
<dbReference type="InterPro" id="IPR036291">
    <property type="entry name" value="NAD(P)-bd_dom_sf"/>
</dbReference>
<feature type="domain" description="Glycerol-3-phosphate dehydrogenase NAD-dependent C-terminal" evidence="13">
    <location>
        <begin position="176"/>
        <end position="313"/>
    </location>
</feature>
<dbReference type="InterPro" id="IPR006109">
    <property type="entry name" value="G3P_DH_NAD-dep_C"/>
</dbReference>
<name>A0A1G8XAR2_9BACT</name>
<evidence type="ECO:0000256" key="6">
    <source>
        <dbReference type="ARBA" id="ARBA00023264"/>
    </source>
</evidence>
<feature type="domain" description="Glycerol-3-phosphate dehydrogenase NAD-dependent N-terminal" evidence="12">
    <location>
        <begin position="1"/>
        <end position="155"/>
    </location>
</feature>
<comment type="similarity">
    <text evidence="1 10">Belongs to the NAD-dependent glycerol-3-phosphate dehydrogenase family.</text>
</comment>
<evidence type="ECO:0000256" key="11">
    <source>
        <dbReference type="RuleBase" id="RU000439"/>
    </source>
</evidence>
<dbReference type="NCBIfam" id="NF000940">
    <property type="entry name" value="PRK00094.1-2"/>
    <property type="match status" value="1"/>
</dbReference>
<organism evidence="14 15">
    <name type="scientific">Catalinimonas alkaloidigena</name>
    <dbReference type="NCBI Taxonomy" id="1075417"/>
    <lineage>
        <taxon>Bacteria</taxon>
        <taxon>Pseudomonadati</taxon>
        <taxon>Bacteroidota</taxon>
        <taxon>Cytophagia</taxon>
        <taxon>Cytophagales</taxon>
        <taxon>Catalimonadaceae</taxon>
        <taxon>Catalinimonas</taxon>
    </lineage>
</organism>
<keyword evidence="9 10" id="KW-0520">NAD</keyword>
<feature type="binding site" evidence="9">
    <location>
        <position position="251"/>
    </location>
    <ligand>
        <name>NAD(+)</name>
        <dbReference type="ChEBI" id="CHEBI:57540"/>
    </ligand>
</feature>
<dbReference type="GO" id="GO:0005829">
    <property type="term" value="C:cytosol"/>
    <property type="evidence" value="ECO:0007669"/>
    <property type="project" value="TreeGrafter"/>
</dbReference>
<feature type="binding site" evidence="9">
    <location>
        <position position="79"/>
    </location>
    <ligand>
        <name>NAD(+)</name>
        <dbReference type="ChEBI" id="CHEBI:57540"/>
    </ligand>
</feature>
<evidence type="ECO:0000256" key="5">
    <source>
        <dbReference type="ARBA" id="ARBA00023209"/>
    </source>
</evidence>
<evidence type="ECO:0000259" key="12">
    <source>
        <dbReference type="Pfam" id="PF01210"/>
    </source>
</evidence>
<evidence type="ECO:0000256" key="9">
    <source>
        <dbReference type="PIRSR" id="PIRSR000114-3"/>
    </source>
</evidence>
<feature type="binding site" evidence="8">
    <location>
        <position position="102"/>
    </location>
    <ligand>
        <name>substrate</name>
    </ligand>
</feature>
<dbReference type="Gene3D" id="3.40.50.720">
    <property type="entry name" value="NAD(P)-binding Rossmann-like Domain"/>
    <property type="match status" value="1"/>
</dbReference>
<dbReference type="Pfam" id="PF01210">
    <property type="entry name" value="NAD_Gly3P_dh_N"/>
    <property type="match status" value="1"/>
</dbReference>
<dbReference type="GO" id="GO:0141153">
    <property type="term" value="F:glycerol-3-phosphate dehydrogenase (NADP+) activity"/>
    <property type="evidence" value="ECO:0007669"/>
    <property type="project" value="RHEA"/>
</dbReference>
<gene>
    <name evidence="14" type="ORF">SAMN05421823_101317</name>
</gene>
<feature type="active site" description="Proton acceptor" evidence="7">
    <location>
        <position position="187"/>
    </location>
</feature>
<evidence type="ECO:0000256" key="3">
    <source>
        <dbReference type="ARBA" id="ARBA00023002"/>
    </source>
</evidence>
<dbReference type="InterPro" id="IPR008927">
    <property type="entry name" value="6-PGluconate_DH-like_C_sf"/>
</dbReference>
<dbReference type="InterPro" id="IPR006168">
    <property type="entry name" value="G3P_DH_NAD-dep"/>
</dbReference>
<dbReference type="PANTHER" id="PTHR11728">
    <property type="entry name" value="GLYCEROL-3-PHOSPHATE DEHYDROGENASE"/>
    <property type="match status" value="1"/>
</dbReference>
<dbReference type="GO" id="GO:0005975">
    <property type="term" value="P:carbohydrate metabolic process"/>
    <property type="evidence" value="ECO:0007669"/>
    <property type="project" value="InterPro"/>
</dbReference>
<dbReference type="NCBIfam" id="NF000942">
    <property type="entry name" value="PRK00094.1-4"/>
    <property type="match status" value="1"/>
</dbReference>
<evidence type="ECO:0000259" key="13">
    <source>
        <dbReference type="Pfam" id="PF07479"/>
    </source>
</evidence>
<dbReference type="Proteomes" id="UP000198510">
    <property type="component" value="Unassembled WGS sequence"/>
</dbReference>
<evidence type="ECO:0000313" key="14">
    <source>
        <dbReference type="EMBL" id="SDJ87738.1"/>
    </source>
</evidence>
<dbReference type="SUPFAM" id="SSF51735">
    <property type="entry name" value="NAD(P)-binding Rossmann-fold domains"/>
    <property type="match status" value="1"/>
</dbReference>
<dbReference type="AlphaFoldDB" id="A0A1G8XAR2"/>
<protein>
    <recommendedName>
        <fullName evidence="11">Glycerol-3-phosphate dehydrogenase</fullName>
        <ecNumber evidence="11">1.1.1.94</ecNumber>
    </recommendedName>
</protein>
<keyword evidence="6" id="KW-1208">Phospholipid metabolism</keyword>
<dbReference type="GO" id="GO:0008654">
    <property type="term" value="P:phospholipid biosynthetic process"/>
    <property type="evidence" value="ECO:0007669"/>
    <property type="project" value="UniProtKB-KW"/>
</dbReference>
<proteinExistence type="inferred from homology"/>
<keyword evidence="3 10" id="KW-0560">Oxidoreductase</keyword>
<feature type="binding site" evidence="8">
    <location>
        <begin position="251"/>
        <end position="252"/>
    </location>
    <ligand>
        <name>substrate</name>
    </ligand>
</feature>
<dbReference type="GO" id="GO:0051287">
    <property type="term" value="F:NAD binding"/>
    <property type="evidence" value="ECO:0007669"/>
    <property type="project" value="InterPro"/>
</dbReference>
<evidence type="ECO:0000313" key="15">
    <source>
        <dbReference type="Proteomes" id="UP000198510"/>
    </source>
</evidence>
<dbReference type="PIRSF" id="PIRSF000114">
    <property type="entry name" value="Glycerol-3-P_dh"/>
    <property type="match status" value="1"/>
</dbReference>
<dbReference type="STRING" id="1075417.SAMN05421823_101317"/>
<reference evidence="14 15" key="1">
    <citation type="submission" date="2016-10" db="EMBL/GenBank/DDBJ databases">
        <authorList>
            <person name="de Groot N.N."/>
        </authorList>
    </citation>
    <scope>NUCLEOTIDE SEQUENCE [LARGE SCALE GENOMIC DNA]</scope>
    <source>
        <strain evidence="14 15">DSM 25186</strain>
    </source>
</reference>
<dbReference type="InterPro" id="IPR011128">
    <property type="entry name" value="G3P_DH_NAD-dep_N"/>
</dbReference>
<comment type="catalytic activity">
    <reaction evidence="11">
        <text>sn-glycerol 3-phosphate + NADP(+) = dihydroxyacetone phosphate + NADPH + H(+)</text>
        <dbReference type="Rhea" id="RHEA:11096"/>
        <dbReference type="ChEBI" id="CHEBI:15378"/>
        <dbReference type="ChEBI" id="CHEBI:57597"/>
        <dbReference type="ChEBI" id="CHEBI:57642"/>
        <dbReference type="ChEBI" id="CHEBI:57783"/>
        <dbReference type="ChEBI" id="CHEBI:58349"/>
        <dbReference type="EC" id="1.1.1.94"/>
    </reaction>
</comment>
<dbReference type="Gene3D" id="1.10.1040.10">
    <property type="entry name" value="N-(1-d-carboxylethyl)-l-norvaline Dehydrogenase, domain 2"/>
    <property type="match status" value="1"/>
</dbReference>
<dbReference type="PROSITE" id="PS00957">
    <property type="entry name" value="NAD_G3PDH"/>
    <property type="match status" value="1"/>
</dbReference>
<accession>A0A1G8XAR2</accession>
<feature type="binding site" evidence="9">
    <location>
        <position position="136"/>
    </location>
    <ligand>
        <name>NAD(+)</name>
        <dbReference type="ChEBI" id="CHEBI:57540"/>
    </ligand>
</feature>
<keyword evidence="2" id="KW-0444">Lipid biosynthesis</keyword>
<evidence type="ECO:0000256" key="8">
    <source>
        <dbReference type="PIRSR" id="PIRSR000114-2"/>
    </source>
</evidence>
<dbReference type="PANTHER" id="PTHR11728:SF1">
    <property type="entry name" value="GLYCEROL-3-PHOSPHATE DEHYDROGENASE [NAD(+)] 2, CHLOROPLASTIC"/>
    <property type="match status" value="1"/>
</dbReference>
<dbReference type="InterPro" id="IPR013328">
    <property type="entry name" value="6PGD_dom2"/>
</dbReference>
<dbReference type="Pfam" id="PF07479">
    <property type="entry name" value="NAD_Gly3P_dh_C"/>
    <property type="match status" value="1"/>
</dbReference>
<dbReference type="SUPFAM" id="SSF48179">
    <property type="entry name" value="6-phosphogluconate dehydrogenase C-terminal domain-like"/>
    <property type="match status" value="1"/>
</dbReference>
<dbReference type="EC" id="1.1.1.94" evidence="11"/>
<dbReference type="EMBL" id="FNFO01000001">
    <property type="protein sequence ID" value="SDJ87738.1"/>
    <property type="molecule type" value="Genomic_DNA"/>
</dbReference>
<evidence type="ECO:0000256" key="1">
    <source>
        <dbReference type="ARBA" id="ARBA00011009"/>
    </source>
</evidence>
<keyword evidence="5" id="KW-0594">Phospholipid biosynthesis</keyword>
<keyword evidence="4" id="KW-0443">Lipid metabolism</keyword>
<evidence type="ECO:0000256" key="7">
    <source>
        <dbReference type="PIRSR" id="PIRSR000114-1"/>
    </source>
</evidence>